<accession>A0ABP0F925</accession>
<protein>
    <submittedName>
        <fullName evidence="1">Uncharacterized protein</fullName>
    </submittedName>
</protein>
<organism evidence="1 2">
    <name type="scientific">Clavelina lepadiformis</name>
    <name type="common">Light-bulb sea squirt</name>
    <name type="synonym">Ascidia lepadiformis</name>
    <dbReference type="NCBI Taxonomy" id="159417"/>
    <lineage>
        <taxon>Eukaryota</taxon>
        <taxon>Metazoa</taxon>
        <taxon>Chordata</taxon>
        <taxon>Tunicata</taxon>
        <taxon>Ascidiacea</taxon>
        <taxon>Aplousobranchia</taxon>
        <taxon>Clavelinidae</taxon>
        <taxon>Clavelina</taxon>
    </lineage>
</organism>
<dbReference type="Proteomes" id="UP001642483">
    <property type="component" value="Unassembled WGS sequence"/>
</dbReference>
<comment type="caution">
    <text evidence="1">The sequence shown here is derived from an EMBL/GenBank/DDBJ whole genome shotgun (WGS) entry which is preliminary data.</text>
</comment>
<keyword evidence="2" id="KW-1185">Reference proteome</keyword>
<name>A0ABP0F925_CLALP</name>
<sequence>MDNFVHLEKNWLKVLTEGGSTEDFRRMNDNVDGLTLLQTLPDALFWDETHKAFPEAKEFVVDQSGPTSGPRPRANFFPQNKCLSRVREIVTCGWQA</sequence>
<proteinExistence type="predicted"/>
<reference evidence="1 2" key="1">
    <citation type="submission" date="2024-02" db="EMBL/GenBank/DDBJ databases">
        <authorList>
            <person name="Daric V."/>
            <person name="Darras S."/>
        </authorList>
    </citation>
    <scope>NUCLEOTIDE SEQUENCE [LARGE SCALE GENOMIC DNA]</scope>
</reference>
<gene>
    <name evidence="1" type="ORF">CVLEPA_LOCUS4298</name>
</gene>
<evidence type="ECO:0000313" key="1">
    <source>
        <dbReference type="EMBL" id="CAK8674613.1"/>
    </source>
</evidence>
<dbReference type="EMBL" id="CAWYQH010000013">
    <property type="protein sequence ID" value="CAK8674613.1"/>
    <property type="molecule type" value="Genomic_DNA"/>
</dbReference>
<evidence type="ECO:0000313" key="2">
    <source>
        <dbReference type="Proteomes" id="UP001642483"/>
    </source>
</evidence>